<feature type="compositionally biased region" description="Polar residues" evidence="1">
    <location>
        <begin position="102"/>
        <end position="115"/>
    </location>
</feature>
<sequence length="411" mass="47014">MIRQHFVAACSSQHRTAVLALYRALLRTGSNVSLPHHLHPNGKKHPITKILRERFAKNKPLTSFRLLYNSMAAGYKFLTILKKGQDAKSPEHSEILRHLQKRNATANLSRTNSPSLKKPPRSKQRLNPPLLTKVSALGEPAKYEPTIRPLPKTAFVGERKVPVSGHTAEFLPFVRIKKPTPRIFSRAVGRKTKIFRQSVITFLGVSSEDIPMARSEDHWDAMMDKLLRKEGVTEEVERVDPSPSYHFTATLSKAWWDQKLHRYRNDWTARGEAVSRLIEQERALVKEEKDRGAEPTDPEIAKETLDTILSDYRQRHVDLERTKDADDATTFQDPFLSPKWMAKAQRLEREYINKYAGRVDESGERVSRKKGMGSANKEDSLLKAVESDDEAQFFSHIAAMRRGRQPRSVLP</sequence>
<feature type="domain" description="Complex 1 LYR protein" evidence="2">
    <location>
        <begin position="17"/>
        <end position="78"/>
    </location>
</feature>
<proteinExistence type="predicted"/>
<dbReference type="Pfam" id="PF05347">
    <property type="entry name" value="Complex1_LYR"/>
    <property type="match status" value="1"/>
</dbReference>
<accession>A0A9P5ABQ5</accession>
<feature type="region of interest" description="Disordered" evidence="1">
    <location>
        <begin position="361"/>
        <end position="383"/>
    </location>
</feature>
<keyword evidence="4" id="KW-1185">Reference proteome</keyword>
<dbReference type="EMBL" id="PVQB02000573">
    <property type="protein sequence ID" value="KAF4335333.1"/>
    <property type="molecule type" value="Genomic_DNA"/>
</dbReference>
<feature type="region of interest" description="Disordered" evidence="1">
    <location>
        <begin position="100"/>
        <end position="128"/>
    </location>
</feature>
<evidence type="ECO:0000259" key="2">
    <source>
        <dbReference type="Pfam" id="PF05347"/>
    </source>
</evidence>
<evidence type="ECO:0000313" key="3">
    <source>
        <dbReference type="EMBL" id="KAF4335333.1"/>
    </source>
</evidence>
<gene>
    <name evidence="3" type="ORF">FBEOM_10829</name>
</gene>
<evidence type="ECO:0000256" key="1">
    <source>
        <dbReference type="SAM" id="MobiDB-lite"/>
    </source>
</evidence>
<protein>
    <recommendedName>
        <fullName evidence="2">Complex 1 LYR protein domain-containing protein</fullName>
    </recommendedName>
</protein>
<organism evidence="3 4">
    <name type="scientific">Fusarium beomiforme</name>
    <dbReference type="NCBI Taxonomy" id="44412"/>
    <lineage>
        <taxon>Eukaryota</taxon>
        <taxon>Fungi</taxon>
        <taxon>Dikarya</taxon>
        <taxon>Ascomycota</taxon>
        <taxon>Pezizomycotina</taxon>
        <taxon>Sordariomycetes</taxon>
        <taxon>Hypocreomycetidae</taxon>
        <taxon>Hypocreales</taxon>
        <taxon>Nectriaceae</taxon>
        <taxon>Fusarium</taxon>
        <taxon>Fusarium burgessii species complex</taxon>
    </lineage>
</organism>
<reference evidence="3" key="1">
    <citation type="journal article" date="2017" name="Mycologia">
        <title>Fusarium algeriense, sp. nov., a novel toxigenic crown rot pathogen of durum wheat from Algeria is nested in the Fusarium burgessii species complex.</title>
        <authorList>
            <person name="Laraba I."/>
            <person name="Keddad A."/>
            <person name="Boureghda H."/>
            <person name="Abdallah N."/>
            <person name="Vaughan M.M."/>
            <person name="Proctor R.H."/>
            <person name="Busman M."/>
            <person name="O'Donnell K."/>
        </authorList>
    </citation>
    <scope>NUCLEOTIDE SEQUENCE</scope>
    <source>
        <strain evidence="3">NRRL 25174</strain>
    </source>
</reference>
<reference evidence="3" key="2">
    <citation type="submission" date="2020-02" db="EMBL/GenBank/DDBJ databases">
        <title>Identification and distribution of gene clusters putatively required for synthesis of sphingolipid metabolism inhibitors in phylogenetically diverse species of the filamentous fungus Fusarium.</title>
        <authorList>
            <person name="Kim H.-S."/>
            <person name="Busman M."/>
            <person name="Brown D.W."/>
            <person name="Divon H."/>
            <person name="Uhlig S."/>
            <person name="Proctor R.H."/>
        </authorList>
    </citation>
    <scope>NUCLEOTIDE SEQUENCE</scope>
    <source>
        <strain evidence="3">NRRL 25174</strain>
    </source>
</reference>
<dbReference type="InterPro" id="IPR008011">
    <property type="entry name" value="Complex1_LYR_dom"/>
</dbReference>
<name>A0A9P5ABQ5_9HYPO</name>
<dbReference type="AlphaFoldDB" id="A0A9P5ABQ5"/>
<comment type="caution">
    <text evidence="3">The sequence shown here is derived from an EMBL/GenBank/DDBJ whole genome shotgun (WGS) entry which is preliminary data.</text>
</comment>
<dbReference type="Proteomes" id="UP000730481">
    <property type="component" value="Unassembled WGS sequence"/>
</dbReference>
<evidence type="ECO:0000313" key="4">
    <source>
        <dbReference type="Proteomes" id="UP000730481"/>
    </source>
</evidence>
<dbReference type="OrthoDB" id="3925971at2759"/>